<dbReference type="InterPro" id="IPR016084">
    <property type="entry name" value="Haem_Oase-like_multi-hlx"/>
</dbReference>
<sequence length="253" mass="28636">MSLLKELYEPYILPARARLSTDGVIRRLGDATLEPHVLERFFIQYHALGVYMTEPLESWVRREGQRCLMQGLDSLGKGLLAQARQEAQQHVMLTDDLRLLVRRWNLRRSGPLHSERLLAQFPTDAMRDWRLLVEDTLTGEPPGAQIALAYEVGHFIQTVGPVLLAHVARGLGRETIDGLTYLKENSQPATGRAITQARMMEELLRTMPENAQVLAELGTEMINIHLRFLEDCLQSAEAALWSQPPAAPHRPPH</sequence>
<accession>A0A250II10</accession>
<dbReference type="EMBL" id="CP022163">
    <property type="protein sequence ID" value="ATB30797.1"/>
    <property type="molecule type" value="Genomic_DNA"/>
</dbReference>
<dbReference type="AlphaFoldDB" id="A0A250II10"/>
<reference evidence="1 2" key="1">
    <citation type="submission" date="2017-06" db="EMBL/GenBank/DDBJ databases">
        <authorList>
            <person name="Kim H.J."/>
            <person name="Triplett B.A."/>
        </authorList>
    </citation>
    <scope>NUCLEOTIDE SEQUENCE [LARGE SCALE GENOMIC DNA]</scope>
    <source>
        <strain evidence="1 2">DSM 14713</strain>
    </source>
</reference>
<evidence type="ECO:0000313" key="1">
    <source>
        <dbReference type="EMBL" id="ATB30797.1"/>
    </source>
</evidence>
<dbReference type="RefSeq" id="WP_095979209.1">
    <property type="nucleotide sequence ID" value="NZ_CP022163.1"/>
</dbReference>
<name>A0A250II10_9BACT</name>
<dbReference type="Proteomes" id="UP000217289">
    <property type="component" value="Chromosome"/>
</dbReference>
<proteinExistence type="predicted"/>
<evidence type="ECO:0000313" key="2">
    <source>
        <dbReference type="Proteomes" id="UP000217289"/>
    </source>
</evidence>
<gene>
    <name evidence="1" type="ORF">MEBOL_004259</name>
</gene>
<dbReference type="Gene3D" id="1.20.910.10">
    <property type="entry name" value="Heme oxygenase-like"/>
    <property type="match status" value="1"/>
</dbReference>
<protein>
    <submittedName>
        <fullName evidence="1">Uncharacterized protein</fullName>
    </submittedName>
</protein>
<dbReference type="KEGG" id="mbd:MEBOL_004259"/>
<organism evidence="1 2">
    <name type="scientific">Melittangium boletus DSM 14713</name>
    <dbReference type="NCBI Taxonomy" id="1294270"/>
    <lineage>
        <taxon>Bacteria</taxon>
        <taxon>Pseudomonadati</taxon>
        <taxon>Myxococcota</taxon>
        <taxon>Myxococcia</taxon>
        <taxon>Myxococcales</taxon>
        <taxon>Cystobacterineae</taxon>
        <taxon>Archangiaceae</taxon>
        <taxon>Melittangium</taxon>
    </lineage>
</organism>
<dbReference type="OrthoDB" id="6857979at2"/>
<keyword evidence="2" id="KW-1185">Reference proteome</keyword>